<feature type="region of interest" description="Disordered" evidence="1">
    <location>
        <begin position="67"/>
        <end position="130"/>
    </location>
</feature>
<sequence>MCCRRAPSEREAAWRENAWPNVRTPRTLLATLPTGTFPGVDTTEVYEFPRRPRSVLTRARVSRGSFPARLHPEHETDVTSVGLVRTMQSRGKDDVSRRAGGDRRGANYDRRTVRSEEACRARNRRRPRPR</sequence>
<feature type="compositionally biased region" description="Basic residues" evidence="1">
    <location>
        <begin position="121"/>
        <end position="130"/>
    </location>
</feature>
<keyword evidence="3" id="KW-1185">Reference proteome</keyword>
<evidence type="ECO:0000313" key="2">
    <source>
        <dbReference type="EMBL" id="KAA9135631.1"/>
    </source>
</evidence>
<gene>
    <name evidence="2" type="ORF">F6B40_02235</name>
</gene>
<organism evidence="2 3">
    <name type="scientific">Microbacterium caowuchunii</name>
    <dbReference type="NCBI Taxonomy" id="2614638"/>
    <lineage>
        <taxon>Bacteria</taxon>
        <taxon>Bacillati</taxon>
        <taxon>Actinomycetota</taxon>
        <taxon>Actinomycetes</taxon>
        <taxon>Micrococcales</taxon>
        <taxon>Microbacteriaceae</taxon>
        <taxon>Microbacterium</taxon>
    </lineage>
</organism>
<evidence type="ECO:0000256" key="1">
    <source>
        <dbReference type="SAM" id="MobiDB-lite"/>
    </source>
</evidence>
<dbReference type="Proteomes" id="UP000326838">
    <property type="component" value="Unassembled WGS sequence"/>
</dbReference>
<comment type="caution">
    <text evidence="2">The sequence shown here is derived from an EMBL/GenBank/DDBJ whole genome shotgun (WGS) entry which is preliminary data.</text>
</comment>
<name>A0A5N0TM66_9MICO</name>
<evidence type="ECO:0000313" key="3">
    <source>
        <dbReference type="Proteomes" id="UP000326838"/>
    </source>
</evidence>
<accession>A0A5N0TM66</accession>
<protein>
    <submittedName>
        <fullName evidence="2">Uncharacterized protein</fullName>
    </submittedName>
</protein>
<feature type="compositionally biased region" description="Basic and acidic residues" evidence="1">
    <location>
        <begin position="90"/>
        <end position="120"/>
    </location>
</feature>
<proteinExistence type="predicted"/>
<dbReference type="EMBL" id="VYUY01000004">
    <property type="protein sequence ID" value="KAA9135631.1"/>
    <property type="molecule type" value="Genomic_DNA"/>
</dbReference>
<dbReference type="AlphaFoldDB" id="A0A5N0TM66"/>
<reference evidence="3" key="1">
    <citation type="submission" date="2019-09" db="EMBL/GenBank/DDBJ databases">
        <title>Mumia zhuanghuii sp. nov. isolated from the intestinal contents of plateau pika (Ochotona curzoniae) in the Qinghai-Tibet plateau of China.</title>
        <authorList>
            <person name="Tian Z."/>
        </authorList>
    </citation>
    <scope>NUCLEOTIDE SEQUENCE [LARGE SCALE GENOMIC DNA]</scope>
    <source>
        <strain evidence="3">L-033</strain>
    </source>
</reference>